<sequence>MNPIGVVRGFFEQVRSGRNPDAAAAFMAERVLARQVTAERETTVERSPADYAAHVREMRDAYGEFDLAVEELIAQGDRVYARWRQTGAHIGEVDGFAPTGKPIVELASAVYRVADGKIVEYWIQIDREGIRRQLERNAEAEKL</sequence>
<protein>
    <submittedName>
        <fullName evidence="1">Ester cyclase</fullName>
    </submittedName>
</protein>
<accession>A0ABS3WI62</accession>
<dbReference type="InterPro" id="IPR009959">
    <property type="entry name" value="Cyclase_SnoaL-like"/>
</dbReference>
<organism evidence="1 2">
    <name type="scientific">Paenibacillus artemisiicola</name>
    <dbReference type="NCBI Taxonomy" id="1172618"/>
    <lineage>
        <taxon>Bacteria</taxon>
        <taxon>Bacillati</taxon>
        <taxon>Bacillota</taxon>
        <taxon>Bacilli</taxon>
        <taxon>Bacillales</taxon>
        <taxon>Paenibacillaceae</taxon>
        <taxon>Paenibacillus</taxon>
    </lineage>
</organism>
<gene>
    <name evidence="1" type="ORF">I8J29_27775</name>
</gene>
<dbReference type="Proteomes" id="UP000670947">
    <property type="component" value="Unassembled WGS sequence"/>
</dbReference>
<dbReference type="RefSeq" id="WP_208850608.1">
    <property type="nucleotide sequence ID" value="NZ_JAGGDJ010000044.1"/>
</dbReference>
<dbReference type="SUPFAM" id="SSF54427">
    <property type="entry name" value="NTF2-like"/>
    <property type="match status" value="1"/>
</dbReference>
<evidence type="ECO:0000313" key="2">
    <source>
        <dbReference type="Proteomes" id="UP000670947"/>
    </source>
</evidence>
<name>A0ABS3WI62_9BACL</name>
<reference evidence="1 2" key="1">
    <citation type="submission" date="2021-03" db="EMBL/GenBank/DDBJ databases">
        <title>Paenibacillus artemisicola MWE-103 whole genome sequence.</title>
        <authorList>
            <person name="Ham Y.J."/>
        </authorList>
    </citation>
    <scope>NUCLEOTIDE SEQUENCE [LARGE SCALE GENOMIC DNA]</scope>
    <source>
        <strain evidence="1 2">MWE-103</strain>
    </source>
</reference>
<dbReference type="EMBL" id="JAGGDJ010000044">
    <property type="protein sequence ID" value="MBO7747998.1"/>
    <property type="molecule type" value="Genomic_DNA"/>
</dbReference>
<dbReference type="Pfam" id="PF07366">
    <property type="entry name" value="SnoaL"/>
    <property type="match status" value="1"/>
</dbReference>
<proteinExistence type="predicted"/>
<dbReference type="PANTHER" id="PTHR38436:SF1">
    <property type="entry name" value="ESTER CYCLASE"/>
    <property type="match status" value="1"/>
</dbReference>
<dbReference type="PANTHER" id="PTHR38436">
    <property type="entry name" value="POLYKETIDE CYCLASE SNOAL-LIKE DOMAIN"/>
    <property type="match status" value="1"/>
</dbReference>
<dbReference type="Gene3D" id="3.10.450.50">
    <property type="match status" value="1"/>
</dbReference>
<keyword evidence="2" id="KW-1185">Reference proteome</keyword>
<evidence type="ECO:0000313" key="1">
    <source>
        <dbReference type="EMBL" id="MBO7747998.1"/>
    </source>
</evidence>
<comment type="caution">
    <text evidence="1">The sequence shown here is derived from an EMBL/GenBank/DDBJ whole genome shotgun (WGS) entry which is preliminary data.</text>
</comment>
<dbReference type="InterPro" id="IPR032710">
    <property type="entry name" value="NTF2-like_dom_sf"/>
</dbReference>